<dbReference type="PROSITE" id="PS51415">
    <property type="entry name" value="XYLOSE_ISOMERASE"/>
    <property type="match status" value="1"/>
</dbReference>
<keyword evidence="4" id="KW-0479">Metal-binding</keyword>
<dbReference type="AlphaFoldDB" id="A0A383CWM9"/>
<feature type="non-terminal residue" evidence="8">
    <location>
        <position position="127"/>
    </location>
</feature>
<protein>
    <recommendedName>
        <fullName evidence="2">xylose isomerase</fullName>
        <ecNumber evidence="2">5.3.1.5</ecNumber>
    </recommendedName>
</protein>
<evidence type="ECO:0000256" key="1">
    <source>
        <dbReference type="ARBA" id="ARBA00005765"/>
    </source>
</evidence>
<evidence type="ECO:0000256" key="6">
    <source>
        <dbReference type="ARBA" id="ARBA00023277"/>
    </source>
</evidence>
<organism evidence="8">
    <name type="scientific">marine metagenome</name>
    <dbReference type="NCBI Taxonomy" id="408172"/>
    <lineage>
        <taxon>unclassified sequences</taxon>
        <taxon>metagenomes</taxon>
        <taxon>ecological metagenomes</taxon>
    </lineage>
</organism>
<accession>A0A383CWM9</accession>
<dbReference type="PANTHER" id="PTHR48408">
    <property type="match status" value="1"/>
</dbReference>
<evidence type="ECO:0000313" key="8">
    <source>
        <dbReference type="EMBL" id="SVE36058.1"/>
    </source>
</evidence>
<dbReference type="InterPro" id="IPR036237">
    <property type="entry name" value="Xyl_isomerase-like_sf"/>
</dbReference>
<dbReference type="PANTHER" id="PTHR48408:SF1">
    <property type="entry name" value="XYLOSE ISOMERASE"/>
    <property type="match status" value="1"/>
</dbReference>
<sequence>MKEYFKGIGKVRYEGPESKKPLAFKHYNPKEKVGRKTMAEHLRFSVVYWHTMKGGGTDPFGPTPVYDRPWDASSDPMQVAEDTMRAAFEFTTKLGVPFWAFHDRDIAPEGSSLKESNERFDKIVRLA</sequence>
<dbReference type="GO" id="GO:0046872">
    <property type="term" value="F:metal ion binding"/>
    <property type="evidence" value="ECO:0007669"/>
    <property type="project" value="UniProtKB-KW"/>
</dbReference>
<evidence type="ECO:0000256" key="3">
    <source>
        <dbReference type="ARBA" id="ARBA00022629"/>
    </source>
</evidence>
<comment type="similarity">
    <text evidence="1">Belongs to the xylose isomerase family.</text>
</comment>
<dbReference type="GO" id="GO:0009045">
    <property type="term" value="F:xylose isomerase activity"/>
    <property type="evidence" value="ECO:0007669"/>
    <property type="project" value="UniProtKB-EC"/>
</dbReference>
<dbReference type="Gene3D" id="3.20.20.150">
    <property type="entry name" value="Divalent-metal-dependent TIM barrel enzymes"/>
    <property type="match status" value="1"/>
</dbReference>
<dbReference type="EC" id="5.3.1.5" evidence="2"/>
<gene>
    <name evidence="8" type="ORF">METZ01_LOCUS488912</name>
</gene>
<keyword evidence="5" id="KW-0413">Isomerase</keyword>
<reference evidence="8" key="1">
    <citation type="submission" date="2018-05" db="EMBL/GenBank/DDBJ databases">
        <authorList>
            <person name="Lanie J.A."/>
            <person name="Ng W.-L."/>
            <person name="Kazmierczak K.M."/>
            <person name="Andrzejewski T.M."/>
            <person name="Davidsen T.M."/>
            <person name="Wayne K.J."/>
            <person name="Tettelin H."/>
            <person name="Glass J.I."/>
            <person name="Rusch D."/>
            <person name="Podicherti R."/>
            <person name="Tsui H.-C.T."/>
            <person name="Winkler M.E."/>
        </authorList>
    </citation>
    <scope>NUCLEOTIDE SEQUENCE</scope>
</reference>
<dbReference type="SUPFAM" id="SSF51658">
    <property type="entry name" value="Xylose isomerase-like"/>
    <property type="match status" value="1"/>
</dbReference>
<comment type="catalytic activity">
    <reaction evidence="7">
        <text>alpha-D-xylose = alpha-D-xylulofuranose</text>
        <dbReference type="Rhea" id="RHEA:22816"/>
        <dbReference type="ChEBI" id="CHEBI:28518"/>
        <dbReference type="ChEBI" id="CHEBI:188998"/>
        <dbReference type="EC" id="5.3.1.5"/>
    </reaction>
</comment>
<dbReference type="InterPro" id="IPR001998">
    <property type="entry name" value="Xylose_isomerase"/>
</dbReference>
<proteinExistence type="inferred from homology"/>
<evidence type="ECO:0000256" key="7">
    <source>
        <dbReference type="ARBA" id="ARBA00033659"/>
    </source>
</evidence>
<evidence type="ECO:0000256" key="2">
    <source>
        <dbReference type="ARBA" id="ARBA00011958"/>
    </source>
</evidence>
<dbReference type="GO" id="GO:0042732">
    <property type="term" value="P:D-xylose metabolic process"/>
    <property type="evidence" value="ECO:0007669"/>
    <property type="project" value="UniProtKB-KW"/>
</dbReference>
<keyword evidence="6" id="KW-0119">Carbohydrate metabolism</keyword>
<keyword evidence="3" id="KW-0859">Xylose metabolism</keyword>
<name>A0A383CWM9_9ZZZZ</name>
<evidence type="ECO:0000256" key="4">
    <source>
        <dbReference type="ARBA" id="ARBA00022723"/>
    </source>
</evidence>
<evidence type="ECO:0000256" key="5">
    <source>
        <dbReference type="ARBA" id="ARBA00023235"/>
    </source>
</evidence>
<dbReference type="EMBL" id="UINC01211944">
    <property type="protein sequence ID" value="SVE36058.1"/>
    <property type="molecule type" value="Genomic_DNA"/>
</dbReference>